<evidence type="ECO:0000313" key="1">
    <source>
        <dbReference type="EMBL" id="KAF7567264.1"/>
    </source>
</evidence>
<protein>
    <submittedName>
        <fullName evidence="2">Uncharacterized protein</fullName>
    </submittedName>
</protein>
<evidence type="ECO:0000313" key="3">
    <source>
        <dbReference type="Proteomes" id="UP000245464"/>
    </source>
</evidence>
<dbReference type="EMBL" id="NQIK02000008">
    <property type="protein sequence ID" value="KAF7567264.1"/>
    <property type="molecule type" value="Genomic_DNA"/>
</dbReference>
<dbReference type="Proteomes" id="UP000249757">
    <property type="component" value="Unassembled WGS sequence"/>
</dbReference>
<reference evidence="4" key="4">
    <citation type="journal article" date="2022" name="Microb. Genom.">
        <title>A global pangenome for the wheat fungal pathogen Pyrenophora tritici-repentis and prediction of effector protein structural homology.</title>
        <authorList>
            <person name="Moolhuijzen P.M."/>
            <person name="See P.T."/>
            <person name="Shi G."/>
            <person name="Powell H.R."/>
            <person name="Cockram J."/>
            <person name="Jorgensen L.N."/>
            <person name="Benslimane H."/>
            <person name="Strelkov S.E."/>
            <person name="Turner J."/>
            <person name="Liu Z."/>
            <person name="Moffat C.S."/>
        </authorList>
    </citation>
    <scope>NUCLEOTIDE SEQUENCE [LARGE SCALE GENOMIC DNA]</scope>
</reference>
<evidence type="ECO:0000313" key="2">
    <source>
        <dbReference type="EMBL" id="KAI1515515.1"/>
    </source>
</evidence>
<proteinExistence type="predicted"/>
<sequence>MFIYQSSGDDTTGTFVHNRSLEQLSAMNLITHQDLNLGFQFSVNGI</sequence>
<keyword evidence="4" id="KW-1185">Reference proteome</keyword>
<reference evidence="2" key="2">
    <citation type="submission" date="2021-05" db="EMBL/GenBank/DDBJ databases">
        <authorList>
            <person name="Moolhuijzen P.M."/>
            <person name="Moffat C.S."/>
        </authorList>
    </citation>
    <scope>NUCLEOTIDE SEQUENCE</scope>
    <source>
        <strain evidence="2">86-124</strain>
    </source>
</reference>
<evidence type="ECO:0000313" key="4">
    <source>
        <dbReference type="Proteomes" id="UP000249757"/>
    </source>
</evidence>
<gene>
    <name evidence="2" type="ORF">Ptr86124_005516</name>
    <name evidence="1" type="ORF">PtrM4_138550</name>
</gene>
<name>A0A5M9L3R8_9PLEO</name>
<dbReference type="EMBL" id="NRDI02000006">
    <property type="protein sequence ID" value="KAI1515515.1"/>
    <property type="molecule type" value="Genomic_DNA"/>
</dbReference>
<reference evidence="2" key="3">
    <citation type="journal article" date="2022" name="bioRxiv">
        <title>A global pangenome for the wheat fungal pathogen Pyrenophora tritici-repentis and prediction of effector protein structural homology.</title>
        <authorList>
            <person name="Moolhuijzen P."/>
            <person name="See P.T."/>
            <person name="Shi G."/>
            <person name="Powell H.R."/>
            <person name="Cockram J."/>
            <person name="Jorgensen L.N."/>
            <person name="Benslimane H."/>
            <person name="Strelkov S.E."/>
            <person name="Turner J."/>
            <person name="Liu Z."/>
            <person name="Moffat C.S."/>
        </authorList>
    </citation>
    <scope>NUCLEOTIDE SEQUENCE</scope>
    <source>
        <strain evidence="2">86-124</strain>
    </source>
</reference>
<accession>A0A5M9L3R8</accession>
<organism evidence="2 4">
    <name type="scientific">Pyrenophora tritici-repentis</name>
    <dbReference type="NCBI Taxonomy" id="45151"/>
    <lineage>
        <taxon>Eukaryota</taxon>
        <taxon>Fungi</taxon>
        <taxon>Dikarya</taxon>
        <taxon>Ascomycota</taxon>
        <taxon>Pezizomycotina</taxon>
        <taxon>Dothideomycetes</taxon>
        <taxon>Pleosporomycetidae</taxon>
        <taxon>Pleosporales</taxon>
        <taxon>Pleosporineae</taxon>
        <taxon>Pleosporaceae</taxon>
        <taxon>Pyrenophora</taxon>
    </lineage>
</organism>
<comment type="caution">
    <text evidence="2">The sequence shown here is derived from an EMBL/GenBank/DDBJ whole genome shotgun (WGS) entry which is preliminary data.</text>
</comment>
<dbReference type="Proteomes" id="UP000245464">
    <property type="component" value="Chromosome 8"/>
</dbReference>
<dbReference type="AlphaFoldDB" id="A0A5M9L3R8"/>
<reference evidence="1 3" key="1">
    <citation type="journal article" date="2018" name="BMC Genomics">
        <title>Comparative genomics of the wheat fungal pathogen Pyrenophora tritici-repentis reveals chromosomal variations and genome plasticity.</title>
        <authorList>
            <person name="Moolhuijzen P."/>
            <person name="See P.T."/>
            <person name="Hane J.K."/>
            <person name="Shi G."/>
            <person name="Liu Z."/>
            <person name="Oliver R.P."/>
            <person name="Moffat C.S."/>
        </authorList>
    </citation>
    <scope>NUCLEOTIDE SEQUENCE [LARGE SCALE GENOMIC DNA]</scope>
    <source>
        <strain evidence="1">M4</strain>
    </source>
</reference>